<accession>A0A975WP48</accession>
<protein>
    <submittedName>
        <fullName evidence="1">Uncharacterized protein</fullName>
    </submittedName>
</protein>
<gene>
    <name evidence="1" type="ORF">CBM2586_A10122</name>
</gene>
<dbReference type="EMBL" id="OFSN01000001">
    <property type="protein sequence ID" value="SOY40157.1"/>
    <property type="molecule type" value="Genomic_DNA"/>
</dbReference>
<name>A0A975WP48_9BURK</name>
<comment type="caution">
    <text evidence="1">The sequence shown here is derived from an EMBL/GenBank/DDBJ whole genome shotgun (WGS) entry which is preliminary data.</text>
</comment>
<proteinExistence type="predicted"/>
<dbReference type="Proteomes" id="UP000257016">
    <property type="component" value="Unassembled WGS sequence"/>
</dbReference>
<reference evidence="1 2" key="1">
    <citation type="submission" date="2018-01" db="EMBL/GenBank/DDBJ databases">
        <authorList>
            <person name="Clerissi C."/>
        </authorList>
    </citation>
    <scope>NUCLEOTIDE SEQUENCE [LARGE SCALE GENOMIC DNA]</scope>
    <source>
        <strain evidence="1">Cupriavidus taiwanensis LMG 19430</strain>
    </source>
</reference>
<sequence length="34" mass="3715">MADHAPFFLVLPGQLRANLGLLCISAMRNPFTIS</sequence>
<dbReference type="AlphaFoldDB" id="A0A975WP48"/>
<evidence type="ECO:0000313" key="1">
    <source>
        <dbReference type="EMBL" id="SOY40157.1"/>
    </source>
</evidence>
<organism evidence="1 2">
    <name type="scientific">Cupriavidus taiwanensis</name>
    <dbReference type="NCBI Taxonomy" id="164546"/>
    <lineage>
        <taxon>Bacteria</taxon>
        <taxon>Pseudomonadati</taxon>
        <taxon>Pseudomonadota</taxon>
        <taxon>Betaproteobacteria</taxon>
        <taxon>Burkholderiales</taxon>
        <taxon>Burkholderiaceae</taxon>
        <taxon>Cupriavidus</taxon>
    </lineage>
</organism>
<evidence type="ECO:0000313" key="2">
    <source>
        <dbReference type="Proteomes" id="UP000257016"/>
    </source>
</evidence>